<proteinExistence type="inferred from homology"/>
<evidence type="ECO:0000256" key="3">
    <source>
        <dbReference type="ARBA" id="ARBA00022827"/>
    </source>
</evidence>
<accession>A0AAE0RH33</accession>
<comment type="similarity">
    <text evidence="6">Belongs to the L2HGDH family.</text>
</comment>
<dbReference type="AlphaFoldDB" id="A0AAE0RH33"/>
<evidence type="ECO:0000256" key="5">
    <source>
        <dbReference type="ARBA" id="ARBA00036066"/>
    </source>
</evidence>
<name>A0AAE0RH33_9TELE</name>
<dbReference type="Gene3D" id="3.50.50.60">
    <property type="entry name" value="FAD/NAD(P)-binding domain"/>
    <property type="match status" value="1"/>
</dbReference>
<comment type="cofactor">
    <cofactor evidence="1">
        <name>FAD</name>
        <dbReference type="ChEBI" id="CHEBI:57692"/>
    </cofactor>
</comment>
<dbReference type="GO" id="GO:0047545">
    <property type="term" value="F:(S)-2-hydroxyglutarate dehydrogenase activity"/>
    <property type="evidence" value="ECO:0007669"/>
    <property type="project" value="UniProtKB-EC"/>
</dbReference>
<dbReference type="Gene3D" id="3.30.9.10">
    <property type="entry name" value="D-Amino Acid Oxidase, subunit A, domain 2"/>
    <property type="match status" value="1"/>
</dbReference>
<dbReference type="PANTHER" id="PTHR43104:SF2">
    <property type="entry name" value="L-2-HYDROXYGLUTARATE DEHYDROGENASE, MITOCHONDRIAL"/>
    <property type="match status" value="1"/>
</dbReference>
<comment type="catalytic activity">
    <reaction evidence="5">
        <text>(S)-2-hydroxyglutarate + A = 2-oxoglutarate + AH2</text>
        <dbReference type="Rhea" id="RHEA:21252"/>
        <dbReference type="ChEBI" id="CHEBI:13193"/>
        <dbReference type="ChEBI" id="CHEBI:16782"/>
        <dbReference type="ChEBI" id="CHEBI:16810"/>
        <dbReference type="ChEBI" id="CHEBI:17499"/>
        <dbReference type="EC" id="1.1.99.2"/>
    </reaction>
</comment>
<dbReference type="PANTHER" id="PTHR43104">
    <property type="entry name" value="L-2-HYDROXYGLUTARATE DEHYDROGENASE, MITOCHONDRIAL"/>
    <property type="match status" value="1"/>
</dbReference>
<evidence type="ECO:0000313" key="11">
    <source>
        <dbReference type="Proteomes" id="UP001274896"/>
    </source>
</evidence>
<evidence type="ECO:0000256" key="7">
    <source>
        <dbReference type="ARBA" id="ARBA00038878"/>
    </source>
</evidence>
<organism evidence="10 11">
    <name type="scientific">Hemibagrus guttatus</name>
    <dbReference type="NCBI Taxonomy" id="175788"/>
    <lineage>
        <taxon>Eukaryota</taxon>
        <taxon>Metazoa</taxon>
        <taxon>Chordata</taxon>
        <taxon>Craniata</taxon>
        <taxon>Vertebrata</taxon>
        <taxon>Euteleostomi</taxon>
        <taxon>Actinopterygii</taxon>
        <taxon>Neopterygii</taxon>
        <taxon>Teleostei</taxon>
        <taxon>Ostariophysi</taxon>
        <taxon>Siluriformes</taxon>
        <taxon>Bagridae</taxon>
        <taxon>Hemibagrus</taxon>
    </lineage>
</organism>
<keyword evidence="11" id="KW-1185">Reference proteome</keyword>
<protein>
    <recommendedName>
        <fullName evidence="8">L-2-hydroxyglutarate dehydrogenase, mitochondrial</fullName>
        <ecNumber evidence="7">1.1.99.2</ecNumber>
    </recommendedName>
</protein>
<dbReference type="InterPro" id="IPR036188">
    <property type="entry name" value="FAD/NAD-bd_sf"/>
</dbReference>
<evidence type="ECO:0000256" key="8">
    <source>
        <dbReference type="ARBA" id="ARBA00041137"/>
    </source>
</evidence>
<dbReference type="EC" id="1.1.99.2" evidence="7"/>
<feature type="domain" description="FAD dependent oxidoreductase" evidence="9">
    <location>
        <begin position="31"/>
        <end position="436"/>
    </location>
</feature>
<sequence length="444" mass="49112">MNRALSNALLSAASLSRRRVTVRHQHGDVCDVAVVGGGIVGLATARELILRHPNLTFTLLEKERELARHQSGRNSGVIHSGVYYTPGSLKARLCVKGAALAYDYFHKKNIPYKKCGKLIVAVDREEVLRLKALYERGQKNNVKDLTLINAKEIREREPYCRGIMALDSPHTGIVDWREVCLSYAADFQQAGGSIRTMFTVSDIKPAAQSPPESSEGLKYPVIIRSSKGEEVRCRFVLTCGGLYSDRLSEISGCSAEPRIVPFRGDYLVLKPEKNYLVKGNIYPVPDPRFPFLGVHFTPRMDGSVWLGPNAVLAFKREGYTLTDFNTHDLTDALAFRGLQKLVMKNVWFGLGEMYRGMFISAQVKLLQRYIPELQPSDVVRGPSGVRAQALDSEGNLVDDFVFDGGVEELGSRVLHVRNAPSPAATSSLAIGMAIADELEARFAL</sequence>
<evidence type="ECO:0000259" key="9">
    <source>
        <dbReference type="Pfam" id="PF01266"/>
    </source>
</evidence>
<dbReference type="EMBL" id="JAUCMX010000002">
    <property type="protein sequence ID" value="KAK3553943.1"/>
    <property type="molecule type" value="Genomic_DNA"/>
</dbReference>
<dbReference type="Proteomes" id="UP001274896">
    <property type="component" value="Unassembled WGS sequence"/>
</dbReference>
<evidence type="ECO:0000313" key="10">
    <source>
        <dbReference type="EMBL" id="KAK3553943.1"/>
    </source>
</evidence>
<dbReference type="SUPFAM" id="SSF51905">
    <property type="entry name" value="FAD/NAD(P)-binding domain"/>
    <property type="match status" value="1"/>
</dbReference>
<evidence type="ECO:0000256" key="6">
    <source>
        <dbReference type="ARBA" id="ARBA00037941"/>
    </source>
</evidence>
<evidence type="ECO:0000256" key="4">
    <source>
        <dbReference type="ARBA" id="ARBA00023002"/>
    </source>
</evidence>
<gene>
    <name evidence="10" type="ORF">QTP70_015551</name>
</gene>
<keyword evidence="2" id="KW-0285">Flavoprotein</keyword>
<keyword evidence="3" id="KW-0274">FAD</keyword>
<dbReference type="Pfam" id="PF01266">
    <property type="entry name" value="DAO"/>
    <property type="match status" value="1"/>
</dbReference>
<evidence type="ECO:0000256" key="1">
    <source>
        <dbReference type="ARBA" id="ARBA00001974"/>
    </source>
</evidence>
<reference evidence="10" key="1">
    <citation type="submission" date="2023-06" db="EMBL/GenBank/DDBJ databases">
        <title>Male Hemibagrus guttatus genome.</title>
        <authorList>
            <person name="Bian C."/>
        </authorList>
    </citation>
    <scope>NUCLEOTIDE SEQUENCE</scope>
    <source>
        <strain evidence="10">Male_cb2023</strain>
        <tissue evidence="10">Muscle</tissue>
    </source>
</reference>
<dbReference type="NCBIfam" id="NF008726">
    <property type="entry name" value="PRK11728.1"/>
    <property type="match status" value="1"/>
</dbReference>
<comment type="caution">
    <text evidence="10">The sequence shown here is derived from an EMBL/GenBank/DDBJ whole genome shotgun (WGS) entry which is preliminary data.</text>
</comment>
<evidence type="ECO:0000256" key="2">
    <source>
        <dbReference type="ARBA" id="ARBA00022630"/>
    </source>
</evidence>
<dbReference type="InterPro" id="IPR006076">
    <property type="entry name" value="FAD-dep_OxRdtase"/>
</dbReference>
<keyword evidence="4" id="KW-0560">Oxidoreductase</keyword>